<dbReference type="InterPro" id="IPR045871">
    <property type="entry name" value="AHP1-5/YPD1"/>
</dbReference>
<dbReference type="GO" id="GO:0000160">
    <property type="term" value="P:phosphorelay signal transduction system"/>
    <property type="evidence" value="ECO:0000318"/>
    <property type="project" value="GO_Central"/>
</dbReference>
<dbReference type="GO" id="GO:0043424">
    <property type="term" value="F:protein histidine kinase binding"/>
    <property type="evidence" value="ECO:0000318"/>
    <property type="project" value="GO_Central"/>
</dbReference>
<dbReference type="GO" id="GO:0009736">
    <property type="term" value="P:cytokinin-activated signaling pathway"/>
    <property type="evidence" value="ECO:0000318"/>
    <property type="project" value="GO_Central"/>
</dbReference>
<dbReference type="InterPro" id="IPR036641">
    <property type="entry name" value="HPT_dom_sf"/>
</dbReference>
<dbReference type="SUPFAM" id="SSF47226">
    <property type="entry name" value="Histidine-containing phosphotransfer domain, HPT domain"/>
    <property type="match status" value="1"/>
</dbReference>
<dbReference type="GO" id="GO:0005634">
    <property type="term" value="C:nucleus"/>
    <property type="evidence" value="ECO:0000318"/>
    <property type="project" value="GO_Central"/>
</dbReference>
<reference evidence="3 4" key="1">
    <citation type="submission" date="2014-04" db="EMBL/GenBank/DDBJ databases">
        <authorList>
            <consortium name="International Citrus Genome Consortium"/>
            <person name="Gmitter F."/>
            <person name="Chen C."/>
            <person name="Farmerie W."/>
            <person name="Harkins T."/>
            <person name="Desany B."/>
            <person name="Mohiuddin M."/>
            <person name="Kodira C."/>
            <person name="Borodovsky M."/>
            <person name="Lomsadze A."/>
            <person name="Burns P."/>
            <person name="Jenkins J."/>
            <person name="Prochnik S."/>
            <person name="Shu S."/>
            <person name="Chapman J."/>
            <person name="Pitluck S."/>
            <person name="Schmutz J."/>
            <person name="Rokhsar D."/>
        </authorList>
    </citation>
    <scope>NUCLEOTIDE SEQUENCE</scope>
</reference>
<dbReference type="SMR" id="A0A067FFH4"/>
<gene>
    <name evidence="3" type="ORF">CISIN_1g035509mg</name>
</gene>
<evidence type="ECO:0000313" key="4">
    <source>
        <dbReference type="Proteomes" id="UP000027120"/>
    </source>
</evidence>
<dbReference type="AlphaFoldDB" id="A0A067FFH4"/>
<sequence length="140" mass="15780">MENNPLHQQIATMRQSFLDEEILNDQFIQLESMATEDDPAFAEDTVSLYFQETTKIIATLEEEFVKDPIDYNALEKCLHDFKGLCVSIGASKVLIEVNKARACCDNGNIEGGKAALEKVKVEQETLKAKLDSYFQLVKQS</sequence>
<evidence type="ECO:0000256" key="1">
    <source>
        <dbReference type="ARBA" id="ARBA00023012"/>
    </source>
</evidence>
<comment type="domain">
    <text evidence="2">Histidine-containing phosphotransfer domain (HPt) contains an active histidine that mediates the phosphotransfer.</text>
</comment>
<dbReference type="STRING" id="2711.A0A067FFH4"/>
<dbReference type="GO" id="GO:0005737">
    <property type="term" value="C:cytoplasm"/>
    <property type="evidence" value="ECO:0000318"/>
    <property type="project" value="GO_Central"/>
</dbReference>
<name>A0A067FFH4_CITSI</name>
<dbReference type="Proteomes" id="UP000027120">
    <property type="component" value="Unassembled WGS sequence"/>
</dbReference>
<dbReference type="GO" id="GO:0005829">
    <property type="term" value="C:cytosol"/>
    <property type="evidence" value="ECO:0007669"/>
    <property type="project" value="UniProtKB-SubCell"/>
</dbReference>
<accession>A0A067FFH4</accession>
<keyword evidence="1 2" id="KW-0902">Two-component regulatory system</keyword>
<keyword evidence="2" id="KW-0932">Cytokinin signaling pathway</keyword>
<organism evidence="3 4">
    <name type="scientific">Citrus sinensis</name>
    <name type="common">Sweet orange</name>
    <name type="synonym">Citrus aurantium var. sinensis</name>
    <dbReference type="NCBI Taxonomy" id="2711"/>
    <lineage>
        <taxon>Eukaryota</taxon>
        <taxon>Viridiplantae</taxon>
        <taxon>Streptophyta</taxon>
        <taxon>Embryophyta</taxon>
        <taxon>Tracheophyta</taxon>
        <taxon>Spermatophyta</taxon>
        <taxon>Magnoliopsida</taxon>
        <taxon>eudicotyledons</taxon>
        <taxon>Gunneridae</taxon>
        <taxon>Pentapetalae</taxon>
        <taxon>rosids</taxon>
        <taxon>malvids</taxon>
        <taxon>Sapindales</taxon>
        <taxon>Rutaceae</taxon>
        <taxon>Aurantioideae</taxon>
        <taxon>Citrus</taxon>
    </lineage>
</organism>
<comment type="function">
    <text evidence="2">Functions as a two-component phosphorelay mediators between cytokinin sensor histidine kinases and response regulators (B-type ARRs). Plays an important role in propagating cytokinin signal transduction.</text>
</comment>
<comment type="subcellular location">
    <subcellularLocation>
        <location evidence="2">Cytoplasm</location>
        <location evidence="2">Cytosol</location>
    </subcellularLocation>
    <subcellularLocation>
        <location evidence="2">Nucleus</location>
    </subcellularLocation>
</comment>
<dbReference type="PANTHER" id="PTHR28242:SF41">
    <property type="entry name" value="HISTIDINE CONTAINING PHOSPHOTRANSFER PROTEIN"/>
    <property type="match status" value="1"/>
</dbReference>
<dbReference type="PANTHER" id="PTHR28242">
    <property type="entry name" value="PHOSPHORELAY INTERMEDIATE PROTEIN YPD1"/>
    <property type="match status" value="1"/>
</dbReference>
<protein>
    <recommendedName>
        <fullName evidence="2">Histidine-containing phosphotransfer protein</fullName>
    </recommendedName>
</protein>
<proteinExistence type="predicted"/>
<dbReference type="EMBL" id="KK784905">
    <property type="protein sequence ID" value="KDO64890.1"/>
    <property type="molecule type" value="Genomic_DNA"/>
</dbReference>
<dbReference type="GO" id="GO:0009927">
    <property type="term" value="F:histidine phosphotransfer kinase activity"/>
    <property type="evidence" value="ECO:0000318"/>
    <property type="project" value="GO_Central"/>
</dbReference>
<evidence type="ECO:0000256" key="2">
    <source>
        <dbReference type="RuleBase" id="RU369004"/>
    </source>
</evidence>
<evidence type="ECO:0000313" key="3">
    <source>
        <dbReference type="EMBL" id="KDO64890.1"/>
    </source>
</evidence>
<dbReference type="Gene3D" id="1.20.120.160">
    <property type="entry name" value="HPT domain"/>
    <property type="match status" value="1"/>
</dbReference>
<keyword evidence="4" id="KW-1185">Reference proteome</keyword>